<dbReference type="InterPro" id="IPR030678">
    <property type="entry name" value="Peptide/Ni-bd"/>
</dbReference>
<evidence type="ECO:0000256" key="3">
    <source>
        <dbReference type="ARBA" id="ARBA00022729"/>
    </source>
</evidence>
<dbReference type="AlphaFoldDB" id="A0A2W5QUV9"/>
<evidence type="ECO:0000259" key="4">
    <source>
        <dbReference type="Pfam" id="PF00496"/>
    </source>
</evidence>
<name>A0A2W5QUV9_ANCNO</name>
<dbReference type="GO" id="GO:0043190">
    <property type="term" value="C:ATP-binding cassette (ABC) transporter complex"/>
    <property type="evidence" value="ECO:0007669"/>
    <property type="project" value="InterPro"/>
</dbReference>
<dbReference type="PIRSF" id="PIRSF002741">
    <property type="entry name" value="MppA"/>
    <property type="match status" value="1"/>
</dbReference>
<evidence type="ECO:0000256" key="1">
    <source>
        <dbReference type="ARBA" id="ARBA00004418"/>
    </source>
</evidence>
<reference evidence="5 6" key="1">
    <citation type="submission" date="2017-08" db="EMBL/GenBank/DDBJ databases">
        <title>Infants hospitalized years apart are colonized by the same room-sourced microbial strains.</title>
        <authorList>
            <person name="Brooks B."/>
            <person name="Olm M.R."/>
            <person name="Firek B.A."/>
            <person name="Baker R."/>
            <person name="Thomas B.C."/>
            <person name="Morowitz M.J."/>
            <person name="Banfield J.F."/>
        </authorList>
    </citation>
    <scope>NUCLEOTIDE SEQUENCE [LARGE SCALE GENOMIC DNA]</scope>
    <source>
        <strain evidence="5">S2_005_001_R2_27</strain>
    </source>
</reference>
<dbReference type="PANTHER" id="PTHR30290:SF38">
    <property type="entry name" value="D,D-DIPEPTIDE-BINDING PERIPLASMIC PROTEIN DDPA-RELATED"/>
    <property type="match status" value="1"/>
</dbReference>
<dbReference type="Proteomes" id="UP000248887">
    <property type="component" value="Unassembled WGS sequence"/>
</dbReference>
<dbReference type="GO" id="GO:0030288">
    <property type="term" value="C:outer membrane-bounded periplasmic space"/>
    <property type="evidence" value="ECO:0007669"/>
    <property type="project" value="UniProtKB-ARBA"/>
</dbReference>
<sequence length="520" mass="56896">MTSPSLNRRQMLQTLSAATFGAVGASVFSPGASFAIEGKTLKIRNDGDIRNLDPATRGGWYDETVMFAIFSGLVRFKAGDEWGWQLDGAASIDGSTPLAVHFKLTPGLKWTNGYGEVTSEDVKYSYERFADPKVNAVYASDWAALDRVEITDKYSGVIHLKRPFVPLFTSTLPHASGLIVCKAAVEKNGGVIGTDPLATSGPYMLSKWQPKERITLTRNPDWPGPKPYFDEIQLYPIADKVAAETAFDAGDLDVTQINISSIAERKKKDTATLTVKPALAYTWMGINVENPKFTDIKVRRAIQRAINVPEVIEATFGGAVQPAFGIVPPPLLGARDKLLYPYDPAAAKALLKEAGISDLKIKVEFGTDADLLVAAQVMQAQLAEVGVTLEVRQMDSATLTAQQQDTKGGTWKDIEMFFITFTTAPDPSWVTEWFKCDQVGVWNFQRTCDAGWDAANAKAAEEPDAAKRAAMYVDLQDKLEETGAYVFLYHGVNAWASPKTLSGAWTPDGQWALLRDMSVK</sequence>
<proteinExistence type="inferred from homology"/>
<feature type="domain" description="Solute-binding protein family 5" evidence="4">
    <location>
        <begin position="99"/>
        <end position="434"/>
    </location>
</feature>
<dbReference type="SUPFAM" id="SSF53850">
    <property type="entry name" value="Periplasmic binding protein-like II"/>
    <property type="match status" value="1"/>
</dbReference>
<dbReference type="Gene3D" id="3.10.105.10">
    <property type="entry name" value="Dipeptide-binding Protein, Domain 3"/>
    <property type="match status" value="1"/>
</dbReference>
<accession>A0A2W5QUV9</accession>
<dbReference type="Gene3D" id="3.40.190.10">
    <property type="entry name" value="Periplasmic binding protein-like II"/>
    <property type="match status" value="1"/>
</dbReference>
<dbReference type="PANTHER" id="PTHR30290">
    <property type="entry name" value="PERIPLASMIC BINDING COMPONENT OF ABC TRANSPORTER"/>
    <property type="match status" value="1"/>
</dbReference>
<comment type="caution">
    <text evidence="5">The sequence shown here is derived from an EMBL/GenBank/DDBJ whole genome shotgun (WGS) entry which is preliminary data.</text>
</comment>
<gene>
    <name evidence="5" type="ORF">DI549_18220</name>
</gene>
<dbReference type="InterPro" id="IPR006311">
    <property type="entry name" value="TAT_signal"/>
</dbReference>
<dbReference type="GO" id="GO:1904680">
    <property type="term" value="F:peptide transmembrane transporter activity"/>
    <property type="evidence" value="ECO:0007669"/>
    <property type="project" value="TreeGrafter"/>
</dbReference>
<dbReference type="Pfam" id="PF00496">
    <property type="entry name" value="SBP_bac_5"/>
    <property type="match status" value="1"/>
</dbReference>
<evidence type="ECO:0000313" key="5">
    <source>
        <dbReference type="EMBL" id="PZQ80079.1"/>
    </source>
</evidence>
<protein>
    <submittedName>
        <fullName evidence="5">Peptide ABC transporter substrate-binding protein</fullName>
    </submittedName>
</protein>
<comment type="subcellular location">
    <subcellularLocation>
        <location evidence="1">Periplasm</location>
    </subcellularLocation>
</comment>
<evidence type="ECO:0000256" key="2">
    <source>
        <dbReference type="ARBA" id="ARBA00005695"/>
    </source>
</evidence>
<dbReference type="GO" id="GO:0015833">
    <property type="term" value="P:peptide transport"/>
    <property type="evidence" value="ECO:0007669"/>
    <property type="project" value="TreeGrafter"/>
</dbReference>
<dbReference type="InterPro" id="IPR000914">
    <property type="entry name" value="SBP_5_dom"/>
</dbReference>
<evidence type="ECO:0000313" key="6">
    <source>
        <dbReference type="Proteomes" id="UP000248887"/>
    </source>
</evidence>
<keyword evidence="3" id="KW-0732">Signal</keyword>
<dbReference type="EMBL" id="QFQD01000072">
    <property type="protein sequence ID" value="PZQ80079.1"/>
    <property type="molecule type" value="Genomic_DNA"/>
</dbReference>
<comment type="similarity">
    <text evidence="2">Belongs to the bacterial solute-binding protein 5 family.</text>
</comment>
<dbReference type="InterPro" id="IPR039424">
    <property type="entry name" value="SBP_5"/>
</dbReference>
<organism evidence="5 6">
    <name type="scientific">Ancylobacter novellus</name>
    <name type="common">Thiobacillus novellus</name>
    <dbReference type="NCBI Taxonomy" id="921"/>
    <lineage>
        <taxon>Bacteria</taxon>
        <taxon>Pseudomonadati</taxon>
        <taxon>Pseudomonadota</taxon>
        <taxon>Alphaproteobacteria</taxon>
        <taxon>Hyphomicrobiales</taxon>
        <taxon>Xanthobacteraceae</taxon>
        <taxon>Ancylobacter</taxon>
    </lineage>
</organism>
<dbReference type="PROSITE" id="PS51318">
    <property type="entry name" value="TAT"/>
    <property type="match status" value="1"/>
</dbReference>